<organism evidence="2 3">
    <name type="scientific">Malassezia equina</name>
    <dbReference type="NCBI Taxonomy" id="1381935"/>
    <lineage>
        <taxon>Eukaryota</taxon>
        <taxon>Fungi</taxon>
        <taxon>Dikarya</taxon>
        <taxon>Basidiomycota</taxon>
        <taxon>Ustilaginomycotina</taxon>
        <taxon>Malasseziomycetes</taxon>
        <taxon>Malasseziales</taxon>
        <taxon>Malasseziaceae</taxon>
        <taxon>Malassezia</taxon>
    </lineage>
</organism>
<protein>
    <recommendedName>
        <fullName evidence="4">Pheromone</fullName>
    </recommendedName>
</protein>
<sequence>MNPAHTTGLKSTEAPEEKPVTNFNNEEPEKPVSNEYPPGPPAWGVTCTIA</sequence>
<evidence type="ECO:0008006" key="4">
    <source>
        <dbReference type="Google" id="ProtNLM"/>
    </source>
</evidence>
<dbReference type="EMBL" id="CP119900">
    <property type="protein sequence ID" value="WFD21665.1"/>
    <property type="molecule type" value="Genomic_DNA"/>
</dbReference>
<proteinExistence type="predicted"/>
<evidence type="ECO:0000313" key="2">
    <source>
        <dbReference type="EMBL" id="WFD21665.1"/>
    </source>
</evidence>
<accession>A0AAF0EBU9</accession>
<feature type="region of interest" description="Disordered" evidence="1">
    <location>
        <begin position="1"/>
        <end position="50"/>
    </location>
</feature>
<dbReference type="Proteomes" id="UP001214415">
    <property type="component" value="Chromosome 1"/>
</dbReference>
<evidence type="ECO:0000313" key="3">
    <source>
        <dbReference type="Proteomes" id="UP001214415"/>
    </source>
</evidence>
<dbReference type="AlphaFoldDB" id="A0AAF0EBU9"/>
<gene>
    <name evidence="2" type="ORF">MEQU1_000319a</name>
</gene>
<feature type="compositionally biased region" description="Polar residues" evidence="1">
    <location>
        <begin position="1"/>
        <end position="10"/>
    </location>
</feature>
<keyword evidence="3" id="KW-1185">Reference proteome</keyword>
<name>A0AAF0EBU9_9BASI</name>
<evidence type="ECO:0000256" key="1">
    <source>
        <dbReference type="SAM" id="MobiDB-lite"/>
    </source>
</evidence>
<reference evidence="2" key="1">
    <citation type="submission" date="2023-03" db="EMBL/GenBank/DDBJ databases">
        <title>Mating type loci evolution in Malassezia.</title>
        <authorList>
            <person name="Coelho M.A."/>
        </authorList>
    </citation>
    <scope>NUCLEOTIDE SEQUENCE</scope>
    <source>
        <strain evidence="2">CBS 12830</strain>
    </source>
</reference>